<gene>
    <name evidence="1" type="ORF">LTR37_017697</name>
</gene>
<protein>
    <submittedName>
        <fullName evidence="1">Uncharacterized protein</fullName>
    </submittedName>
</protein>
<reference evidence="1" key="1">
    <citation type="submission" date="2023-07" db="EMBL/GenBank/DDBJ databases">
        <title>Black Yeasts Isolated from many extreme environments.</title>
        <authorList>
            <person name="Coleine C."/>
            <person name="Stajich J.E."/>
            <person name="Selbmann L."/>
        </authorList>
    </citation>
    <scope>NUCLEOTIDE SEQUENCE</scope>
    <source>
        <strain evidence="1">CCFEE 5714</strain>
    </source>
</reference>
<evidence type="ECO:0000313" key="2">
    <source>
        <dbReference type="Proteomes" id="UP001281147"/>
    </source>
</evidence>
<dbReference type="Proteomes" id="UP001281147">
    <property type="component" value="Unassembled WGS sequence"/>
</dbReference>
<comment type="caution">
    <text evidence="1">The sequence shown here is derived from an EMBL/GenBank/DDBJ whole genome shotgun (WGS) entry which is preliminary data.</text>
</comment>
<accession>A0ACC3MKR1</accession>
<organism evidence="1 2">
    <name type="scientific">Vermiconidia calcicola</name>
    <dbReference type="NCBI Taxonomy" id="1690605"/>
    <lineage>
        <taxon>Eukaryota</taxon>
        <taxon>Fungi</taxon>
        <taxon>Dikarya</taxon>
        <taxon>Ascomycota</taxon>
        <taxon>Pezizomycotina</taxon>
        <taxon>Dothideomycetes</taxon>
        <taxon>Dothideomycetidae</taxon>
        <taxon>Mycosphaerellales</taxon>
        <taxon>Extremaceae</taxon>
        <taxon>Vermiconidia</taxon>
    </lineage>
</organism>
<sequence length="358" mass="38990">MANEYKFEGWMGLDAESAKGKLVWQDFEPKTWEETDVDIKVTHCGICATDLHTLRSGHGPSPYPICVGHEIVGKAVRVGKDVKKDIKVGDRVGVGAMNSSCLKPECEECSTGIEHHCPHMVVTYGSNYPDGSRSQGGYANYHRSPSHFVFKIPVELRSEEAAPMLCGGITMYAPLVDNDCRGKKVGIVGVGGLGHFGILFAKALGARRVVGISRKGDKRKDVLNMGADEYIATDEDEAWSKHHARSLDLIVCTVNSNKMPLTDYLGLLRVYGTFIQVGAPEDVLPELHAGALIGKGIKIGGSMIGSPTQIDEMLQLAADMKIKAWVQTVAMRDVNKAIVDQDAGKARYRYTLVNESNL</sequence>
<name>A0ACC3MKR1_9PEZI</name>
<dbReference type="EMBL" id="JAUTXU010000233">
    <property type="protein sequence ID" value="KAK3696990.1"/>
    <property type="molecule type" value="Genomic_DNA"/>
</dbReference>
<keyword evidence="2" id="KW-1185">Reference proteome</keyword>
<evidence type="ECO:0000313" key="1">
    <source>
        <dbReference type="EMBL" id="KAK3696990.1"/>
    </source>
</evidence>
<proteinExistence type="predicted"/>